<evidence type="ECO:0000259" key="6">
    <source>
        <dbReference type="Pfam" id="PF01957"/>
    </source>
</evidence>
<protein>
    <submittedName>
        <fullName evidence="7">NfeD family protein</fullName>
    </submittedName>
</protein>
<dbReference type="KEGG" id="whr:OG579_02170"/>
<dbReference type="Pfam" id="PF01957">
    <property type="entry name" value="NfeD"/>
    <property type="match status" value="1"/>
</dbReference>
<dbReference type="PANTHER" id="PTHR33507:SF3">
    <property type="entry name" value="INNER MEMBRANE PROTEIN YBBJ"/>
    <property type="match status" value="1"/>
</dbReference>
<evidence type="ECO:0000256" key="2">
    <source>
        <dbReference type="ARBA" id="ARBA00022692"/>
    </source>
</evidence>
<accession>A0AAU4K3R0</accession>
<keyword evidence="4 5" id="KW-0472">Membrane</keyword>
<keyword evidence="8" id="KW-1185">Reference proteome</keyword>
<evidence type="ECO:0000313" key="8">
    <source>
        <dbReference type="Proteomes" id="UP001432128"/>
    </source>
</evidence>
<keyword evidence="2 5" id="KW-0812">Transmembrane</keyword>
<gene>
    <name evidence="7" type="ORF">OG579_02170</name>
</gene>
<dbReference type="InterPro" id="IPR052165">
    <property type="entry name" value="Membrane_assoc_protease"/>
</dbReference>
<dbReference type="AlphaFoldDB" id="A0AAU4K3R0"/>
<evidence type="ECO:0000256" key="1">
    <source>
        <dbReference type="ARBA" id="ARBA00004141"/>
    </source>
</evidence>
<feature type="domain" description="NfeD-like C-terminal" evidence="6">
    <location>
        <begin position="81"/>
        <end position="140"/>
    </location>
</feature>
<dbReference type="Gene3D" id="2.40.50.140">
    <property type="entry name" value="Nucleic acid-binding proteins"/>
    <property type="match status" value="1"/>
</dbReference>
<comment type="subcellular location">
    <subcellularLocation>
        <location evidence="1">Membrane</location>
        <topology evidence="1">Multi-pass membrane protein</topology>
    </subcellularLocation>
</comment>
<feature type="transmembrane region" description="Helical" evidence="5">
    <location>
        <begin position="50"/>
        <end position="67"/>
    </location>
</feature>
<dbReference type="RefSeq" id="WP_045822723.1">
    <property type="nucleotide sequence ID" value="NZ_CP108021.1"/>
</dbReference>
<evidence type="ECO:0000256" key="3">
    <source>
        <dbReference type="ARBA" id="ARBA00022989"/>
    </source>
</evidence>
<dbReference type="EMBL" id="CP108021">
    <property type="protein sequence ID" value="WUM20663.1"/>
    <property type="molecule type" value="Genomic_DNA"/>
</dbReference>
<sequence length="141" mass="14441">MSALLWLAAALILVGAEALSGELVLLMLAGGALAASGVALFDLPLVVDGIVFAGVSVLLLGAVRPVAKRHLMRRPMLATNAEALQGKTATVVATVDGHGGQVKLDGSVWSARALHESDVFESGQDVMVMQIDGATAVVWKG</sequence>
<dbReference type="SUPFAM" id="SSF141322">
    <property type="entry name" value="NfeD domain-like"/>
    <property type="match status" value="1"/>
</dbReference>
<keyword evidence="3 5" id="KW-1133">Transmembrane helix</keyword>
<name>A0AAU4K3R0_9NOCA</name>
<evidence type="ECO:0000256" key="5">
    <source>
        <dbReference type="SAM" id="Phobius"/>
    </source>
</evidence>
<dbReference type="Proteomes" id="UP001432128">
    <property type="component" value="Chromosome"/>
</dbReference>
<dbReference type="InterPro" id="IPR002810">
    <property type="entry name" value="NfeD-like_C"/>
</dbReference>
<reference evidence="7 8" key="1">
    <citation type="submission" date="2022-10" db="EMBL/GenBank/DDBJ databases">
        <title>The complete genomes of actinobacterial strains from the NBC collection.</title>
        <authorList>
            <person name="Joergensen T.S."/>
            <person name="Alvarez Arevalo M."/>
            <person name="Sterndorff E.B."/>
            <person name="Faurdal D."/>
            <person name="Vuksanovic O."/>
            <person name="Mourched A.-S."/>
            <person name="Charusanti P."/>
            <person name="Shaw S."/>
            <person name="Blin K."/>
            <person name="Weber T."/>
        </authorList>
    </citation>
    <scope>NUCLEOTIDE SEQUENCE [LARGE SCALE GENOMIC DNA]</scope>
    <source>
        <strain evidence="7 8">NBC_00319</strain>
    </source>
</reference>
<evidence type="ECO:0000256" key="4">
    <source>
        <dbReference type="ARBA" id="ARBA00023136"/>
    </source>
</evidence>
<organism evidence="7 8">
    <name type="scientific">Williamsia herbipolensis</name>
    <dbReference type="NCBI Taxonomy" id="1603258"/>
    <lineage>
        <taxon>Bacteria</taxon>
        <taxon>Bacillati</taxon>
        <taxon>Actinomycetota</taxon>
        <taxon>Actinomycetes</taxon>
        <taxon>Mycobacteriales</taxon>
        <taxon>Nocardiaceae</taxon>
        <taxon>Williamsia</taxon>
    </lineage>
</organism>
<evidence type="ECO:0000313" key="7">
    <source>
        <dbReference type="EMBL" id="WUM20663.1"/>
    </source>
</evidence>
<proteinExistence type="predicted"/>
<dbReference type="PANTHER" id="PTHR33507">
    <property type="entry name" value="INNER MEMBRANE PROTEIN YBBJ"/>
    <property type="match status" value="1"/>
</dbReference>
<dbReference type="GO" id="GO:0005886">
    <property type="term" value="C:plasma membrane"/>
    <property type="evidence" value="ECO:0007669"/>
    <property type="project" value="TreeGrafter"/>
</dbReference>
<dbReference type="InterPro" id="IPR012340">
    <property type="entry name" value="NA-bd_OB-fold"/>
</dbReference>